<sequence>LARQYHIKTSQLRKWNPSINGSCTNLKVGQALCVGGPGKSSKDRRTRGSKTEKKPKETQGSSCVSKEQYLHYLNLPVWGPLPPRGEPCDPNMCFDNEQQVRVLQRDLNGAAWTKNLK</sequence>
<feature type="region of interest" description="Disordered" evidence="1">
    <location>
        <begin position="34"/>
        <end position="63"/>
    </location>
</feature>
<dbReference type="PROSITE" id="PS51782">
    <property type="entry name" value="LYSM"/>
    <property type="match status" value="1"/>
</dbReference>
<dbReference type="EMBL" id="JABAYA010000610">
    <property type="protein sequence ID" value="KAF7720521.1"/>
    <property type="molecule type" value="Genomic_DNA"/>
</dbReference>
<feature type="non-terminal residue" evidence="3">
    <location>
        <position position="117"/>
    </location>
</feature>
<dbReference type="Proteomes" id="UP000605846">
    <property type="component" value="Unassembled WGS sequence"/>
</dbReference>
<name>A0A8H7EJM4_9FUNG</name>
<dbReference type="AlphaFoldDB" id="A0A8H7EJM4"/>
<keyword evidence="4" id="KW-1185">Reference proteome</keyword>
<dbReference type="Gene3D" id="3.10.350.10">
    <property type="entry name" value="LysM domain"/>
    <property type="match status" value="1"/>
</dbReference>
<evidence type="ECO:0000259" key="2">
    <source>
        <dbReference type="PROSITE" id="PS51782"/>
    </source>
</evidence>
<evidence type="ECO:0000256" key="1">
    <source>
        <dbReference type="SAM" id="MobiDB-lite"/>
    </source>
</evidence>
<evidence type="ECO:0000313" key="3">
    <source>
        <dbReference type="EMBL" id="KAF7720521.1"/>
    </source>
</evidence>
<proteinExistence type="predicted"/>
<feature type="non-terminal residue" evidence="3">
    <location>
        <position position="1"/>
    </location>
</feature>
<feature type="domain" description="LysM" evidence="2">
    <location>
        <begin position="1"/>
        <end position="34"/>
    </location>
</feature>
<gene>
    <name evidence="3" type="ORF">EC973_007880</name>
</gene>
<comment type="caution">
    <text evidence="3">The sequence shown here is derived from an EMBL/GenBank/DDBJ whole genome shotgun (WGS) entry which is preliminary data.</text>
</comment>
<protein>
    <recommendedName>
        <fullName evidence="2">LysM domain-containing protein</fullName>
    </recommendedName>
</protein>
<dbReference type="SUPFAM" id="SSF54106">
    <property type="entry name" value="LysM domain"/>
    <property type="match status" value="1"/>
</dbReference>
<dbReference type="InterPro" id="IPR018392">
    <property type="entry name" value="LysM"/>
</dbReference>
<evidence type="ECO:0000313" key="4">
    <source>
        <dbReference type="Proteomes" id="UP000605846"/>
    </source>
</evidence>
<dbReference type="Pfam" id="PF01476">
    <property type="entry name" value="LysM"/>
    <property type="match status" value="1"/>
</dbReference>
<dbReference type="InterPro" id="IPR036779">
    <property type="entry name" value="LysM_dom_sf"/>
</dbReference>
<reference evidence="3" key="1">
    <citation type="submission" date="2020-01" db="EMBL/GenBank/DDBJ databases">
        <title>Genome Sequencing of Three Apophysomyces-Like Fungal Strains Confirms a Novel Fungal Genus in the Mucoromycota with divergent Burkholderia-like Endosymbiotic Bacteria.</title>
        <authorList>
            <person name="Stajich J.E."/>
            <person name="Macias A.M."/>
            <person name="Carter-House D."/>
            <person name="Lovett B."/>
            <person name="Kasson L.R."/>
            <person name="Berry K."/>
            <person name="Grigoriev I."/>
            <person name="Chang Y."/>
            <person name="Spatafora J."/>
            <person name="Kasson M.T."/>
        </authorList>
    </citation>
    <scope>NUCLEOTIDE SEQUENCE</scope>
    <source>
        <strain evidence="3">NRRL A-21654</strain>
    </source>
</reference>
<accession>A0A8H7EJM4</accession>
<organism evidence="3 4">
    <name type="scientific">Apophysomyces ossiformis</name>
    <dbReference type="NCBI Taxonomy" id="679940"/>
    <lineage>
        <taxon>Eukaryota</taxon>
        <taxon>Fungi</taxon>
        <taxon>Fungi incertae sedis</taxon>
        <taxon>Mucoromycota</taxon>
        <taxon>Mucoromycotina</taxon>
        <taxon>Mucoromycetes</taxon>
        <taxon>Mucorales</taxon>
        <taxon>Mucorineae</taxon>
        <taxon>Mucoraceae</taxon>
        <taxon>Apophysomyces</taxon>
    </lineage>
</organism>
<dbReference type="OrthoDB" id="5985073at2759"/>